<name>A0ABR1IM32_9AGAR</name>
<protein>
    <submittedName>
        <fullName evidence="2">Uncharacterized protein</fullName>
    </submittedName>
</protein>
<sequence length="232" mass="26295">MPPKCASDMDLEPQPKRTHTASASQRGAKNQSQCEQLKPRTSSGKKSAPKMAKKKAVSALSEEEDDKMVVHSEASEAEKDLEDVDEPDMEGDDQDPVEISQEERDEKELAELKAKWKKPIYAFFDPEPTLEYRKDGRKCVVFRCSAKNCKKHEIARYLDTEDAGSTGNMHKHVKSCWGEEVLADVDKAKDVDEGRMLTASYKRNGSITASFERTKKGKVTYSYWQHTKTETR</sequence>
<proteinExistence type="predicted"/>
<accession>A0ABR1IM32</accession>
<feature type="compositionally biased region" description="Acidic residues" evidence="1">
    <location>
        <begin position="79"/>
        <end position="96"/>
    </location>
</feature>
<feature type="compositionally biased region" description="Basic and acidic residues" evidence="1">
    <location>
        <begin position="67"/>
        <end position="78"/>
    </location>
</feature>
<organism evidence="2 3">
    <name type="scientific">Marasmiellus scandens</name>
    <dbReference type="NCBI Taxonomy" id="2682957"/>
    <lineage>
        <taxon>Eukaryota</taxon>
        <taxon>Fungi</taxon>
        <taxon>Dikarya</taxon>
        <taxon>Basidiomycota</taxon>
        <taxon>Agaricomycotina</taxon>
        <taxon>Agaricomycetes</taxon>
        <taxon>Agaricomycetidae</taxon>
        <taxon>Agaricales</taxon>
        <taxon>Marasmiineae</taxon>
        <taxon>Omphalotaceae</taxon>
        <taxon>Marasmiellus</taxon>
    </lineage>
</organism>
<comment type="caution">
    <text evidence="2">The sequence shown here is derived from an EMBL/GenBank/DDBJ whole genome shotgun (WGS) entry which is preliminary data.</text>
</comment>
<evidence type="ECO:0000313" key="2">
    <source>
        <dbReference type="EMBL" id="KAK7436420.1"/>
    </source>
</evidence>
<feature type="region of interest" description="Disordered" evidence="1">
    <location>
        <begin position="1"/>
        <end position="106"/>
    </location>
</feature>
<dbReference type="EMBL" id="JBANRG010000094">
    <property type="protein sequence ID" value="KAK7436420.1"/>
    <property type="molecule type" value="Genomic_DNA"/>
</dbReference>
<evidence type="ECO:0000313" key="3">
    <source>
        <dbReference type="Proteomes" id="UP001498398"/>
    </source>
</evidence>
<evidence type="ECO:0000256" key="1">
    <source>
        <dbReference type="SAM" id="MobiDB-lite"/>
    </source>
</evidence>
<feature type="compositionally biased region" description="Polar residues" evidence="1">
    <location>
        <begin position="20"/>
        <end position="41"/>
    </location>
</feature>
<reference evidence="2 3" key="1">
    <citation type="submission" date="2024-01" db="EMBL/GenBank/DDBJ databases">
        <title>A draft genome for the cacao thread blight pathogen Marasmiellus scandens.</title>
        <authorList>
            <person name="Baruah I.K."/>
            <person name="Leung J."/>
            <person name="Bukari Y."/>
            <person name="Amoako-Attah I."/>
            <person name="Meinhardt L.W."/>
            <person name="Bailey B.A."/>
            <person name="Cohen S.P."/>
        </authorList>
    </citation>
    <scope>NUCLEOTIDE SEQUENCE [LARGE SCALE GENOMIC DNA]</scope>
    <source>
        <strain evidence="2 3">GH-19</strain>
    </source>
</reference>
<keyword evidence="3" id="KW-1185">Reference proteome</keyword>
<gene>
    <name evidence="2" type="ORF">VKT23_019131</name>
</gene>
<feature type="compositionally biased region" description="Basic residues" evidence="1">
    <location>
        <begin position="47"/>
        <end position="56"/>
    </location>
</feature>
<dbReference type="Proteomes" id="UP001498398">
    <property type="component" value="Unassembled WGS sequence"/>
</dbReference>